<name>A0AAU7XA11_9HYPH</name>
<feature type="transmembrane region" description="Helical" evidence="1">
    <location>
        <begin position="279"/>
        <end position="295"/>
    </location>
</feature>
<dbReference type="EMBL" id="CP158568">
    <property type="protein sequence ID" value="XBY44923.1"/>
    <property type="molecule type" value="Genomic_DNA"/>
</dbReference>
<dbReference type="PANTHER" id="PTHR22911">
    <property type="entry name" value="ACYL-MALONYL CONDENSING ENZYME-RELATED"/>
    <property type="match status" value="1"/>
</dbReference>
<gene>
    <name evidence="2" type="ORF">ABS361_01055</name>
</gene>
<dbReference type="RefSeq" id="WP_407050015.1">
    <property type="nucleotide sequence ID" value="NZ_CP158568.1"/>
</dbReference>
<feature type="transmembrane region" description="Helical" evidence="1">
    <location>
        <begin position="41"/>
        <end position="59"/>
    </location>
</feature>
<keyword evidence="1" id="KW-1133">Transmembrane helix</keyword>
<reference evidence="2" key="1">
    <citation type="submission" date="2024-06" db="EMBL/GenBank/DDBJ databases">
        <title>Methylostella associata gen. nov., sp. nov., a novel Ancalomicrobiaceae-affiliated facultatively methylotrophic bacteria that feed on methanotrophs of the genus Methylococcus.</title>
        <authorList>
            <person name="Saltykova V."/>
            <person name="Danilova O.V."/>
            <person name="Oshkin I.Y."/>
            <person name="Belova S.E."/>
            <person name="Pimenov N.V."/>
            <person name="Dedysh S.N."/>
        </authorList>
    </citation>
    <scope>NUCLEOTIDE SEQUENCE</scope>
    <source>
        <strain evidence="2">S20</strain>
    </source>
</reference>
<evidence type="ECO:0000313" key="2">
    <source>
        <dbReference type="EMBL" id="XBY44923.1"/>
    </source>
</evidence>
<accession>A0AAU7XA11</accession>
<dbReference type="KEGG" id="mflg:ABS361_01055"/>
<feature type="transmembrane region" description="Helical" evidence="1">
    <location>
        <begin position="222"/>
        <end position="243"/>
    </location>
</feature>
<dbReference type="AlphaFoldDB" id="A0AAU7XA11"/>
<dbReference type="PANTHER" id="PTHR22911:SF137">
    <property type="entry name" value="SOLUTE CARRIER FAMILY 35 MEMBER G2-RELATED"/>
    <property type="match status" value="1"/>
</dbReference>
<keyword evidence="1" id="KW-0472">Membrane</keyword>
<feature type="transmembrane region" description="Helical" evidence="1">
    <location>
        <begin position="127"/>
        <end position="145"/>
    </location>
</feature>
<feature type="transmembrane region" description="Helical" evidence="1">
    <location>
        <begin position="157"/>
        <end position="179"/>
    </location>
</feature>
<evidence type="ECO:0000256" key="1">
    <source>
        <dbReference type="SAM" id="Phobius"/>
    </source>
</evidence>
<organism evidence="2">
    <name type="scientific">Methyloraptor flagellatus</name>
    <dbReference type="NCBI Taxonomy" id="3162530"/>
    <lineage>
        <taxon>Bacteria</taxon>
        <taxon>Pseudomonadati</taxon>
        <taxon>Pseudomonadota</taxon>
        <taxon>Alphaproteobacteria</taxon>
        <taxon>Hyphomicrobiales</taxon>
        <taxon>Ancalomicrobiaceae</taxon>
        <taxon>Methyloraptor</taxon>
    </lineage>
</organism>
<dbReference type="GO" id="GO:0016020">
    <property type="term" value="C:membrane"/>
    <property type="evidence" value="ECO:0007669"/>
    <property type="project" value="TreeGrafter"/>
</dbReference>
<proteinExistence type="predicted"/>
<feature type="transmembrane region" description="Helical" evidence="1">
    <location>
        <begin position="185"/>
        <end position="210"/>
    </location>
</feature>
<dbReference type="SUPFAM" id="SSF103481">
    <property type="entry name" value="Multidrug resistance efflux transporter EmrE"/>
    <property type="match status" value="2"/>
</dbReference>
<dbReference type="InterPro" id="IPR037185">
    <property type="entry name" value="EmrE-like"/>
</dbReference>
<protein>
    <submittedName>
        <fullName evidence="2">DMT family transporter</fullName>
    </submittedName>
</protein>
<sequence length="296" mass="30706">MLSSHLWIPLTLVAAFGQTLRNTLQRGLIAEVGTVGATHVRFLYGLPFGILLCVVVFAATGTKPFVPSLSFFAWTALGGVAQALATGLMLAAMRTKTFLVAIAYTKAEPIEIAILAMLVLGEVPTPWLVGAILVATAGVMIMSWPKQGTTEGTLRPAALGIASGGLFGLSSVGFKGGIIASGLGFLPAASITLMTGLAIQTVLLSLYLIATDRGALSKLLKAWRVSMPAGAIGAGASQLWFFAFALEPVAHVRTLGLVEILFSAAVSRTLMKQMASPREIFGIVLLLAGVVGVLNG</sequence>
<keyword evidence="1" id="KW-0812">Transmembrane</keyword>
<feature type="transmembrane region" description="Helical" evidence="1">
    <location>
        <begin position="71"/>
        <end position="93"/>
    </location>
</feature>